<protein>
    <submittedName>
        <fullName evidence="1">Type II secretion system protein N</fullName>
    </submittedName>
</protein>
<sequence>MPRKWILALLFVASLMVFLVFLMPAAVLIERVPALRPGGAPLVLQSPRGPWWNAQVNWRWQQLQGVLDWQLDWHGLTPGLNIAARTTSGPEARVKGWLGGTGQQNWSVEQLRLALPVAMVAERIPQGNADGRVDATIMGLAVSDGQVEDARATLQYSGGTVTWGKGGSATVPVLQGKVSMEAAAPTLIVTDPDGQVLMNASLADGRFQLAVLRAWPQLLGVSQGGNADDVVFQMSQPFALAGG</sequence>
<comment type="caution">
    <text evidence="1">The sequence shown here is derived from an EMBL/GenBank/DDBJ whole genome shotgun (WGS) entry which is preliminary data.</text>
</comment>
<dbReference type="EMBL" id="WIRE01000003">
    <property type="protein sequence ID" value="MQX54790.1"/>
    <property type="molecule type" value="Genomic_DNA"/>
</dbReference>
<evidence type="ECO:0000313" key="2">
    <source>
        <dbReference type="Proteomes" id="UP000469421"/>
    </source>
</evidence>
<keyword evidence="2" id="KW-1185">Reference proteome</keyword>
<dbReference type="Proteomes" id="UP000469421">
    <property type="component" value="Unassembled WGS sequence"/>
</dbReference>
<organism evidence="1 2">
    <name type="scientific">Alcanivorax sediminis</name>
    <dbReference type="NCBI Taxonomy" id="2663008"/>
    <lineage>
        <taxon>Bacteria</taxon>
        <taxon>Pseudomonadati</taxon>
        <taxon>Pseudomonadota</taxon>
        <taxon>Gammaproteobacteria</taxon>
        <taxon>Oceanospirillales</taxon>
        <taxon>Alcanivoracaceae</taxon>
        <taxon>Alcanivorax</taxon>
    </lineage>
</organism>
<dbReference type="AlphaFoldDB" id="A0A6N7M3P1"/>
<reference evidence="1 2" key="1">
    <citation type="submission" date="2019-10" db="EMBL/GenBank/DDBJ databases">
        <title>Alcanivorax sp.PA15-N-34 draft genome sequence.</title>
        <authorList>
            <person name="Liao X."/>
            <person name="Shao Z."/>
        </authorList>
    </citation>
    <scope>NUCLEOTIDE SEQUENCE [LARGE SCALE GENOMIC DNA]</scope>
    <source>
        <strain evidence="1 2">PA15-N-34</strain>
    </source>
</reference>
<name>A0A6N7M3P1_9GAMM</name>
<dbReference type="RefSeq" id="WP_153502346.1">
    <property type="nucleotide sequence ID" value="NZ_WIRE01000003.1"/>
</dbReference>
<gene>
    <name evidence="1" type="ORF">GFN93_16215</name>
</gene>
<evidence type="ECO:0000313" key="1">
    <source>
        <dbReference type="EMBL" id="MQX54790.1"/>
    </source>
</evidence>
<accession>A0A6N7M3P1</accession>
<proteinExistence type="predicted"/>